<evidence type="ECO:0000313" key="3">
    <source>
        <dbReference type="Proteomes" id="UP000198287"/>
    </source>
</evidence>
<reference evidence="2 3" key="1">
    <citation type="submission" date="2015-12" db="EMBL/GenBank/DDBJ databases">
        <title>The genome of Folsomia candida.</title>
        <authorList>
            <person name="Faddeeva A."/>
            <person name="Derks M.F."/>
            <person name="Anvar Y."/>
            <person name="Smit S."/>
            <person name="Van Straalen N."/>
            <person name="Roelofs D."/>
        </authorList>
    </citation>
    <scope>NUCLEOTIDE SEQUENCE [LARGE SCALE GENOMIC DNA]</scope>
    <source>
        <strain evidence="2 3">VU population</strain>
        <tissue evidence="2">Whole body</tissue>
    </source>
</reference>
<gene>
    <name evidence="2" type="ORF">Fcan01_06215</name>
</gene>
<keyword evidence="2" id="KW-0808">Transferase</keyword>
<protein>
    <submittedName>
        <fullName evidence="2">ALK tyrosine kinase receptor</fullName>
    </submittedName>
</protein>
<keyword evidence="1" id="KW-0812">Transmembrane</keyword>
<sequence>MQVNSYLPSVVPNHILQQHWSRRPNEGAMQNILQRLHRILANEHGQKSTRRSNLDSSRVQNLHQPHGIANNMLYNCRSLMDLTSQHLVQMWKVENFCIASLSSSLHQLKRRERMSKYDAARLLIAKGARGGRGALVNQMTSHGSVAKTAMYLRKGEQIYILVGQEGTSICEQSRPQMDDNNVIWLQASVHSVEKDQICRGTVDKYSALSLVSQLRKNVRQATLPPTSKPRPSDDPFGKLISFNKLNGGGGGGGGATFVFRMNGKALIPILVAAGGGGLGYNASSSISPNGRGLDVSLQPQSGSTQSWGAGGGGGWEGPIVKNNNTVDRNISFNARFRTPQEFQDDSTMLVAAGLSLFEGGLGGKPCIASESWGASGGFGGGGGGCTSGGGGGGYIGGNAHVSLSANGEGGLSFYSKALGGLHQTVEAGVHGGSGEFLAIPAFPGCGCHHSCVQLDDFELNSACVCEENWILSSDGVTCLGRYDIPVIAIVVICVVIFLIVGLVCFCLYNRYQRQKVSMLRRKVMGGPELQLSRLRAQAGPGGVLTEYNPNYEFGGETYTLTDLKEIPRENLRLVKRTEASGSESSSLAIKTLSQLHHHRYQTLVDMLPLQNNLGVLTSASRLRGFIYTRIIIISTFIVREGVILAQPRSNTSSLFYDLYSILPRSSSFIYSYFCFMHGKVCSAYAAPSALLPASMGKSRWGSGYEAGKCLEYSTDSCITSQIFEKERHMFS</sequence>
<dbReference type="GO" id="GO:0016301">
    <property type="term" value="F:kinase activity"/>
    <property type="evidence" value="ECO:0007669"/>
    <property type="project" value="UniProtKB-KW"/>
</dbReference>
<name>A0A226ES64_FOLCA</name>
<dbReference type="AlphaFoldDB" id="A0A226ES64"/>
<keyword evidence="3" id="KW-1185">Reference proteome</keyword>
<dbReference type="EMBL" id="LNIX01000002">
    <property type="protein sequence ID" value="OXA59631.1"/>
    <property type="molecule type" value="Genomic_DNA"/>
</dbReference>
<evidence type="ECO:0000313" key="2">
    <source>
        <dbReference type="EMBL" id="OXA59631.1"/>
    </source>
</evidence>
<organism evidence="2 3">
    <name type="scientific">Folsomia candida</name>
    <name type="common">Springtail</name>
    <dbReference type="NCBI Taxonomy" id="158441"/>
    <lineage>
        <taxon>Eukaryota</taxon>
        <taxon>Metazoa</taxon>
        <taxon>Ecdysozoa</taxon>
        <taxon>Arthropoda</taxon>
        <taxon>Hexapoda</taxon>
        <taxon>Collembola</taxon>
        <taxon>Entomobryomorpha</taxon>
        <taxon>Isotomoidea</taxon>
        <taxon>Isotomidae</taxon>
        <taxon>Proisotominae</taxon>
        <taxon>Folsomia</taxon>
    </lineage>
</organism>
<keyword evidence="1" id="KW-0472">Membrane</keyword>
<keyword evidence="1" id="KW-1133">Transmembrane helix</keyword>
<keyword evidence="2" id="KW-0675">Receptor</keyword>
<evidence type="ECO:0000256" key="1">
    <source>
        <dbReference type="SAM" id="Phobius"/>
    </source>
</evidence>
<dbReference type="Proteomes" id="UP000198287">
    <property type="component" value="Unassembled WGS sequence"/>
</dbReference>
<dbReference type="OrthoDB" id="73209at2759"/>
<comment type="caution">
    <text evidence="2">The sequence shown here is derived from an EMBL/GenBank/DDBJ whole genome shotgun (WGS) entry which is preliminary data.</text>
</comment>
<proteinExistence type="predicted"/>
<feature type="transmembrane region" description="Helical" evidence="1">
    <location>
        <begin position="486"/>
        <end position="508"/>
    </location>
</feature>
<keyword evidence="2" id="KW-0418">Kinase</keyword>
<accession>A0A226ES64</accession>
<dbReference type="STRING" id="158441.A0A226ES64"/>